<gene>
    <name evidence="1" type="ORF">EHS13_05845</name>
</gene>
<reference evidence="2" key="1">
    <citation type="submission" date="2018-11" db="EMBL/GenBank/DDBJ databases">
        <title>Complete genome sequence of Paenibacillus sp. ML311-T8.</title>
        <authorList>
            <person name="Nam Y.-D."/>
            <person name="Kang J."/>
            <person name="Chung W.-H."/>
            <person name="Park Y.S."/>
        </authorList>
    </citation>
    <scope>NUCLEOTIDE SEQUENCE [LARGE SCALE GENOMIC DNA]</scope>
    <source>
        <strain evidence="2">ML311-T8</strain>
    </source>
</reference>
<evidence type="ECO:0000313" key="1">
    <source>
        <dbReference type="EMBL" id="QGQ94458.1"/>
    </source>
</evidence>
<evidence type="ECO:0000313" key="2">
    <source>
        <dbReference type="Proteomes" id="UP000426246"/>
    </source>
</evidence>
<proteinExistence type="predicted"/>
<name>A0A6B8RGB1_9BACL</name>
<accession>A0A6B8RGB1</accession>
<dbReference type="RefSeq" id="WP_155699462.1">
    <property type="nucleotide sequence ID" value="NZ_CP034235.1"/>
</dbReference>
<dbReference type="KEGG" id="ppsc:EHS13_05845"/>
<dbReference type="OrthoDB" id="1550547at2"/>
<protein>
    <submittedName>
        <fullName evidence="1">Uncharacterized protein</fullName>
    </submittedName>
</protein>
<keyword evidence="2" id="KW-1185">Reference proteome</keyword>
<dbReference type="EMBL" id="CP034235">
    <property type="protein sequence ID" value="QGQ94458.1"/>
    <property type="molecule type" value="Genomic_DNA"/>
</dbReference>
<dbReference type="Proteomes" id="UP000426246">
    <property type="component" value="Chromosome"/>
</dbReference>
<organism evidence="1 2">
    <name type="scientific">Paenibacillus psychroresistens</name>
    <dbReference type="NCBI Taxonomy" id="1778678"/>
    <lineage>
        <taxon>Bacteria</taxon>
        <taxon>Bacillati</taxon>
        <taxon>Bacillota</taxon>
        <taxon>Bacilli</taxon>
        <taxon>Bacillales</taxon>
        <taxon>Paenibacillaceae</taxon>
        <taxon>Paenibacillus</taxon>
    </lineage>
</organism>
<sequence length="553" mass="62416">MKPFQTRIGIQSSVMAWDDPWHEAACKHLMRTGEGKWFPSQDHTPSKAELFSLIKSLGADFYLHSVMPNDDEIEQFIDDISQADIDFMLNNEFGVINGPYLEGTNRYDVSAASVDRAVQSGKFLGLIYDETEHLQLHPNQYRRMYPKEMAKGTRHQWTSTEGKSLQQVEDEVAAAVHRQTELYGQEAPMYSEQVFPVMYHTLSRGGMNPCPKVLKEEFQSLQLSTALGAAKQYKRQMGICVDLWGPDVGSWFTRLWGFPGHSPREYQSALEMAYLMGPAMMFTENIDPLAVFQKNGFMKTEFGDIFEQFIKKFVPEHPRYYDHSMIEPDIVLIRSDDTDIALTPASGVASVGGQLFGSADLPGNMMSQSAFQAFHLLSRGSLPANGNTFFLPQYEYPASRYSRNELTLQELPLHTGIEKGNETKVHGLFYPLNNVAVYDEHVDGSTLGTPKLIIIAGSRMTGACLKSVSQKVREGAVCVAAEWLMPEGFRTSRSDGLGRWIITKDFLDGTVAEQVEPFLGERNCWRQRFGEYEVSFYNDNKDGITLTHSTKRS</sequence>
<dbReference type="AlphaFoldDB" id="A0A6B8RGB1"/>